<dbReference type="AlphaFoldDB" id="A0AAV5AV92"/>
<evidence type="ECO:0000313" key="2">
    <source>
        <dbReference type="EMBL" id="GJJ16236.1"/>
    </source>
</evidence>
<dbReference type="InterPro" id="IPR015421">
    <property type="entry name" value="PyrdxlP-dep_Trfase_major"/>
</dbReference>
<feature type="domain" description="Aminotransferase class V" evidence="1">
    <location>
        <begin position="91"/>
        <end position="395"/>
    </location>
</feature>
<dbReference type="Pfam" id="PF00266">
    <property type="entry name" value="Aminotran_5"/>
    <property type="match status" value="1"/>
</dbReference>
<organism evidence="2 3">
    <name type="scientific">Clathrus columnatus</name>
    <dbReference type="NCBI Taxonomy" id="1419009"/>
    <lineage>
        <taxon>Eukaryota</taxon>
        <taxon>Fungi</taxon>
        <taxon>Dikarya</taxon>
        <taxon>Basidiomycota</taxon>
        <taxon>Agaricomycotina</taxon>
        <taxon>Agaricomycetes</taxon>
        <taxon>Phallomycetidae</taxon>
        <taxon>Phallales</taxon>
        <taxon>Clathraceae</taxon>
        <taxon>Clathrus</taxon>
    </lineage>
</organism>
<dbReference type="SUPFAM" id="SSF53383">
    <property type="entry name" value="PLP-dependent transferases"/>
    <property type="match status" value="1"/>
</dbReference>
<comment type="caution">
    <text evidence="2">The sequence shown here is derived from an EMBL/GenBank/DDBJ whole genome shotgun (WGS) entry which is preliminary data.</text>
</comment>
<dbReference type="GO" id="GO:0008265">
    <property type="term" value="F:molybdenum cofactor sulfurtransferase activity"/>
    <property type="evidence" value="ECO:0007669"/>
    <property type="project" value="TreeGrafter"/>
</dbReference>
<dbReference type="Proteomes" id="UP001050691">
    <property type="component" value="Unassembled WGS sequence"/>
</dbReference>
<dbReference type="Gene3D" id="3.90.1150.10">
    <property type="entry name" value="Aspartate Aminotransferase, domain 1"/>
    <property type="match status" value="1"/>
</dbReference>
<dbReference type="PANTHER" id="PTHR14237:SF80">
    <property type="entry name" value="MOLYBDENUM COFACTOR SULFURASE"/>
    <property type="match status" value="1"/>
</dbReference>
<gene>
    <name evidence="2" type="ORF">Clacol_010532</name>
</gene>
<dbReference type="Gene3D" id="3.40.640.10">
    <property type="entry name" value="Type I PLP-dependent aspartate aminotransferase-like (Major domain)"/>
    <property type="match status" value="1"/>
</dbReference>
<evidence type="ECO:0000313" key="3">
    <source>
        <dbReference type="Proteomes" id="UP001050691"/>
    </source>
</evidence>
<dbReference type="PANTHER" id="PTHR14237">
    <property type="entry name" value="MOLYBDOPTERIN COFACTOR SULFURASE MOSC"/>
    <property type="match status" value="1"/>
</dbReference>
<keyword evidence="3" id="KW-1185">Reference proteome</keyword>
<name>A0AAV5AV92_9AGAM</name>
<dbReference type="GO" id="GO:0043545">
    <property type="term" value="P:molybdopterin cofactor metabolic process"/>
    <property type="evidence" value="ECO:0007669"/>
    <property type="project" value="TreeGrafter"/>
</dbReference>
<dbReference type="InterPro" id="IPR015424">
    <property type="entry name" value="PyrdxlP-dep_Trfase"/>
</dbReference>
<reference evidence="2" key="1">
    <citation type="submission" date="2021-10" db="EMBL/GenBank/DDBJ databases">
        <title>De novo Genome Assembly of Clathrus columnatus (Basidiomycota, Fungi) Using Illumina and Nanopore Sequence Data.</title>
        <authorList>
            <person name="Ogiso-Tanaka E."/>
            <person name="Itagaki H."/>
            <person name="Hosoya T."/>
            <person name="Hosaka K."/>
        </authorList>
    </citation>
    <scope>NUCLEOTIDE SEQUENCE</scope>
    <source>
        <strain evidence="2">MO-923</strain>
    </source>
</reference>
<protein>
    <recommendedName>
        <fullName evidence="1">Aminotransferase class V domain-containing protein</fullName>
    </recommendedName>
</protein>
<evidence type="ECO:0000259" key="1">
    <source>
        <dbReference type="Pfam" id="PF00266"/>
    </source>
</evidence>
<accession>A0AAV5AV92</accession>
<dbReference type="EMBL" id="BPWL01000016">
    <property type="protein sequence ID" value="GJJ16236.1"/>
    <property type="molecule type" value="Genomic_DNA"/>
</dbReference>
<dbReference type="InterPro" id="IPR000192">
    <property type="entry name" value="Aminotrans_V_dom"/>
</dbReference>
<proteinExistence type="predicted"/>
<dbReference type="InterPro" id="IPR015422">
    <property type="entry name" value="PyrdxlP-dep_Trfase_small"/>
</dbReference>
<sequence>MVTTFFNRLLCGHSSFKLNRPSSNGCSVSKASERRDSKETICNHNHIQHTEKTHNGFVSAQQSFDGKYLAYHSSLLDELRDHEYTRLGNIVYLDYTGATLYPECLVREASQILLSEVLGNPHSTNPASRSASNCTADARSAVLKFFNADPEVYCVVWTANATAGAKIIGESFPWKTESTLFLPIDNHNSMNGIRRLAQVKEAKVEYYSADNIEHSHNMLSFRLPKPGETGLFCLTGQSNVSGFKADLSLINEAASRGFYTLLDAAALAPTTSISLSGQKLNNSVDAMTISLYKIMGYPTGLGALVIKKKFLQLLQKPWFAGGTVEIVQVPGDAYTLEEGVARFEDGTINFLSLNIVPRGLSLVAGLIPHVKPRILSLTHWTMHALDEITHPSNNRPLVYIRSPPLDTPFDELLAHYGGVIAFEVADDNGDFISCDAIEYAAGKANICVRSGCMCNPGGTSSIQDLGFIVCALENGYTKRRLEDEFGPRSRGVVRVSFGIGSNFADAWHLVEFIRSLTAPTRLSRLRSEWRIRSQ</sequence>